<evidence type="ECO:0000313" key="2">
    <source>
        <dbReference type="Proteomes" id="UP001054945"/>
    </source>
</evidence>
<dbReference type="EMBL" id="BPLR01005571">
    <property type="protein sequence ID" value="GIY03374.1"/>
    <property type="molecule type" value="Genomic_DNA"/>
</dbReference>
<proteinExistence type="predicted"/>
<reference evidence="1 2" key="1">
    <citation type="submission" date="2021-06" db="EMBL/GenBank/DDBJ databases">
        <title>Caerostris extrusa draft genome.</title>
        <authorList>
            <person name="Kono N."/>
            <person name="Arakawa K."/>
        </authorList>
    </citation>
    <scope>NUCLEOTIDE SEQUENCE [LARGE SCALE GENOMIC DNA]</scope>
</reference>
<organism evidence="1 2">
    <name type="scientific">Caerostris extrusa</name>
    <name type="common">Bark spider</name>
    <name type="synonym">Caerostris bankana</name>
    <dbReference type="NCBI Taxonomy" id="172846"/>
    <lineage>
        <taxon>Eukaryota</taxon>
        <taxon>Metazoa</taxon>
        <taxon>Ecdysozoa</taxon>
        <taxon>Arthropoda</taxon>
        <taxon>Chelicerata</taxon>
        <taxon>Arachnida</taxon>
        <taxon>Araneae</taxon>
        <taxon>Araneomorphae</taxon>
        <taxon>Entelegynae</taxon>
        <taxon>Araneoidea</taxon>
        <taxon>Araneidae</taxon>
        <taxon>Caerostris</taxon>
    </lineage>
</organism>
<sequence>MEHAFASYRALSLRRVVTAVHANCQNTRLAVRRCHYQHLFTGGGWGKGSVKDSAGVVHHHPIIVIRPHPDVMLGFRDSAVM</sequence>
<comment type="caution">
    <text evidence="1">The sequence shown here is derived from an EMBL/GenBank/DDBJ whole genome shotgun (WGS) entry which is preliminary data.</text>
</comment>
<evidence type="ECO:0000313" key="1">
    <source>
        <dbReference type="EMBL" id="GIY03374.1"/>
    </source>
</evidence>
<dbReference type="Proteomes" id="UP001054945">
    <property type="component" value="Unassembled WGS sequence"/>
</dbReference>
<gene>
    <name evidence="1" type="ORF">CEXT_521991</name>
</gene>
<protein>
    <submittedName>
        <fullName evidence="1">Uncharacterized protein</fullName>
    </submittedName>
</protein>
<name>A0AAV4Q4H8_CAEEX</name>
<keyword evidence="2" id="KW-1185">Reference proteome</keyword>
<dbReference type="AlphaFoldDB" id="A0AAV4Q4H8"/>
<accession>A0AAV4Q4H8</accession>